<feature type="compositionally biased region" description="Polar residues" evidence="1">
    <location>
        <begin position="113"/>
        <end position="136"/>
    </location>
</feature>
<name>A0A0B7C326_9EUPU</name>
<evidence type="ECO:0000313" key="2">
    <source>
        <dbReference type="EMBL" id="CEK98840.1"/>
    </source>
</evidence>
<gene>
    <name evidence="2" type="primary">ORF219758</name>
</gene>
<protein>
    <submittedName>
        <fullName evidence="2">Uncharacterized protein</fullName>
    </submittedName>
</protein>
<feature type="non-terminal residue" evidence="2">
    <location>
        <position position="1"/>
    </location>
</feature>
<feature type="non-terminal residue" evidence="2">
    <location>
        <position position="152"/>
    </location>
</feature>
<proteinExistence type="predicted"/>
<reference evidence="2" key="1">
    <citation type="submission" date="2014-12" db="EMBL/GenBank/DDBJ databases">
        <title>Insight into the proteome of Arion vulgaris.</title>
        <authorList>
            <person name="Aradska J."/>
            <person name="Bulat T."/>
            <person name="Smidak R."/>
            <person name="Sarate P."/>
            <person name="Gangsoo J."/>
            <person name="Sialana F."/>
            <person name="Bilban M."/>
            <person name="Lubec G."/>
        </authorList>
    </citation>
    <scope>NUCLEOTIDE SEQUENCE</scope>
    <source>
        <tissue evidence="2">Skin</tissue>
    </source>
</reference>
<dbReference type="AlphaFoldDB" id="A0A0B7C326"/>
<dbReference type="EMBL" id="HACG01051969">
    <property type="protein sequence ID" value="CEK98840.1"/>
    <property type="molecule type" value="Transcribed_RNA"/>
</dbReference>
<accession>A0A0B7C326</accession>
<feature type="region of interest" description="Disordered" evidence="1">
    <location>
        <begin position="1"/>
        <end position="37"/>
    </location>
</feature>
<feature type="region of interest" description="Disordered" evidence="1">
    <location>
        <begin position="97"/>
        <end position="152"/>
    </location>
</feature>
<feature type="compositionally biased region" description="Low complexity" evidence="1">
    <location>
        <begin position="16"/>
        <end position="29"/>
    </location>
</feature>
<organism evidence="2">
    <name type="scientific">Arion vulgaris</name>
    <dbReference type="NCBI Taxonomy" id="1028688"/>
    <lineage>
        <taxon>Eukaryota</taxon>
        <taxon>Metazoa</taxon>
        <taxon>Spiralia</taxon>
        <taxon>Lophotrochozoa</taxon>
        <taxon>Mollusca</taxon>
        <taxon>Gastropoda</taxon>
        <taxon>Heterobranchia</taxon>
        <taxon>Euthyneura</taxon>
        <taxon>Panpulmonata</taxon>
        <taxon>Eupulmonata</taxon>
        <taxon>Stylommatophora</taxon>
        <taxon>Helicina</taxon>
        <taxon>Arionoidea</taxon>
        <taxon>Arionidae</taxon>
        <taxon>Arion</taxon>
    </lineage>
</organism>
<sequence>PDLDHTKTISNEQRSESTTSFESSSSSSSIDSNTLPFANENVGTIKQRASNVKPSIIHSVDMEDGHKSINLNQNLFESESRKISSGYSHSSILLQSSHSHISTAGNESPKVSRYSSDPQSQQQKYQHHLSNPSSPSLGALRALQPTPKPVSS</sequence>
<evidence type="ECO:0000256" key="1">
    <source>
        <dbReference type="SAM" id="MobiDB-lite"/>
    </source>
</evidence>